<evidence type="ECO:0000313" key="3">
    <source>
        <dbReference type="WBParaSite" id="ECPE_0001060101-mRNA-1"/>
    </source>
</evidence>
<dbReference type="Gene3D" id="3.30.70.890">
    <property type="entry name" value="GHMP kinase, C-terminal domain"/>
    <property type="match status" value="1"/>
</dbReference>
<proteinExistence type="predicted"/>
<evidence type="ECO:0000259" key="1">
    <source>
        <dbReference type="Pfam" id="PF18376"/>
    </source>
</evidence>
<sequence>LTLIYLTFVKTSSNSPQKEIPPRMQDVIILALLRARLTGRYPVYRYVCIESTNNFPTAAGLASSASGLAALAFGLAQLYRLDGDVTELARRGSGSSCRSMKGGIVHWVTSATEQVLICVVCLRTIILTNATAKLVGSTQGMQRTLVTSSLFRHGRILSSRENEKELLSALATKDFPSLACVTMKESNQLHAVCLDTWPPCVYLNEFSFALIHWVHKINEKFGRVLVKSSTICSWPNNCLVAQAVAGSLTRPM</sequence>
<dbReference type="GO" id="GO:0019287">
    <property type="term" value="P:isopentenyl diphosphate biosynthetic process, mevalonate pathway"/>
    <property type="evidence" value="ECO:0007669"/>
    <property type="project" value="TreeGrafter"/>
</dbReference>
<dbReference type="InterPro" id="IPR014721">
    <property type="entry name" value="Ribsml_uS5_D2-typ_fold_subgr"/>
</dbReference>
<dbReference type="Gene3D" id="3.30.230.10">
    <property type="match status" value="1"/>
</dbReference>
<dbReference type="AlphaFoldDB" id="A0A183AUD4"/>
<name>A0A183AUD4_9TREM</name>
<dbReference type="PANTHER" id="PTHR10977:SF3">
    <property type="entry name" value="DIPHOSPHOMEVALONATE DECARBOXYLASE"/>
    <property type="match status" value="1"/>
</dbReference>
<accession>A0A183AUD4</accession>
<dbReference type="Pfam" id="PF22700">
    <property type="entry name" value="MVD-like_N"/>
    <property type="match status" value="1"/>
</dbReference>
<dbReference type="SUPFAM" id="SSF54211">
    <property type="entry name" value="Ribosomal protein S5 domain 2-like"/>
    <property type="match status" value="1"/>
</dbReference>
<feature type="domain" description="Mvd1 C-terminal" evidence="1">
    <location>
        <begin position="125"/>
        <end position="239"/>
    </location>
</feature>
<dbReference type="InterPro" id="IPR041431">
    <property type="entry name" value="Mvd1_C"/>
</dbReference>
<dbReference type="PANTHER" id="PTHR10977">
    <property type="entry name" value="DIPHOSPHOMEVALONATE DECARBOXYLASE"/>
    <property type="match status" value="1"/>
</dbReference>
<dbReference type="WBParaSite" id="ECPE_0001060101-mRNA-1">
    <property type="protein sequence ID" value="ECPE_0001060101-mRNA-1"/>
    <property type="gene ID" value="ECPE_0001060101"/>
</dbReference>
<feature type="domain" description="Diphosphomevalonate decarboxylase-like N-terminal" evidence="2">
    <location>
        <begin position="44"/>
        <end position="111"/>
    </location>
</feature>
<dbReference type="InterPro" id="IPR053859">
    <property type="entry name" value="MVD-like_N"/>
</dbReference>
<dbReference type="GO" id="GO:0005829">
    <property type="term" value="C:cytosol"/>
    <property type="evidence" value="ECO:0007669"/>
    <property type="project" value="TreeGrafter"/>
</dbReference>
<dbReference type="InterPro" id="IPR020568">
    <property type="entry name" value="Ribosomal_Su5_D2-typ_SF"/>
</dbReference>
<dbReference type="InterPro" id="IPR036554">
    <property type="entry name" value="GHMP_kinase_C_sf"/>
</dbReference>
<organism evidence="3">
    <name type="scientific">Echinostoma caproni</name>
    <dbReference type="NCBI Taxonomy" id="27848"/>
    <lineage>
        <taxon>Eukaryota</taxon>
        <taxon>Metazoa</taxon>
        <taxon>Spiralia</taxon>
        <taxon>Lophotrochozoa</taxon>
        <taxon>Platyhelminthes</taxon>
        <taxon>Trematoda</taxon>
        <taxon>Digenea</taxon>
        <taxon>Plagiorchiida</taxon>
        <taxon>Echinostomata</taxon>
        <taxon>Echinostomatoidea</taxon>
        <taxon>Echinostomatidae</taxon>
        <taxon>Echinostoma</taxon>
    </lineage>
</organism>
<dbReference type="SUPFAM" id="SSF55060">
    <property type="entry name" value="GHMP Kinase, C-terminal domain"/>
    <property type="match status" value="1"/>
</dbReference>
<dbReference type="GO" id="GO:0004163">
    <property type="term" value="F:diphosphomevalonate decarboxylase activity"/>
    <property type="evidence" value="ECO:0007669"/>
    <property type="project" value="TreeGrafter"/>
</dbReference>
<dbReference type="Pfam" id="PF18376">
    <property type="entry name" value="MDD_C"/>
    <property type="match status" value="1"/>
</dbReference>
<evidence type="ECO:0000259" key="2">
    <source>
        <dbReference type="Pfam" id="PF22700"/>
    </source>
</evidence>
<protein>
    <submittedName>
        <fullName evidence="3">Diphosphomevalonate decarboxylase</fullName>
    </submittedName>
</protein>
<reference evidence="3" key="1">
    <citation type="submission" date="2016-06" db="UniProtKB">
        <authorList>
            <consortium name="WormBaseParasite"/>
        </authorList>
    </citation>
    <scope>IDENTIFICATION</scope>
</reference>